<accession>A0ABP0LL77</accession>
<feature type="domain" description="PDZ" evidence="2">
    <location>
        <begin position="4"/>
        <end position="67"/>
    </location>
</feature>
<dbReference type="Proteomes" id="UP001642484">
    <property type="component" value="Unassembled WGS sequence"/>
</dbReference>
<organism evidence="3 4">
    <name type="scientific">Durusdinium trenchii</name>
    <dbReference type="NCBI Taxonomy" id="1381693"/>
    <lineage>
        <taxon>Eukaryota</taxon>
        <taxon>Sar</taxon>
        <taxon>Alveolata</taxon>
        <taxon>Dinophyceae</taxon>
        <taxon>Suessiales</taxon>
        <taxon>Symbiodiniaceae</taxon>
        <taxon>Durusdinium</taxon>
    </lineage>
</organism>
<dbReference type="InterPro" id="IPR001478">
    <property type="entry name" value="PDZ"/>
</dbReference>
<sequence length="291" mass="32156">MAEVLFLDLNRSGTSLGIDVETGRQSAGWDGVTLLIKRVKDDGAIHAWCQQQRRLIQPGDRILAANGCRGDATRILAECQKPQLRLEIQAHGAWRSRRPSLEHVEEICHALRSSSSAAEAVELLRRHRGHWHPAWGALCLLRIAVRSTAKTRQAWAKDAAVLELAEWQVAEVKLAQEGTGRAVGALWIVGQEAWQSLKLFWAPPKFHTSHQIFERAFLERATLHHMGSEHSPALAALVETDFMVDLQGPGIHFHEEIIQPVRRPPTPRAANVGGARRAGGEKARDAGEDGG</sequence>
<feature type="region of interest" description="Disordered" evidence="1">
    <location>
        <begin position="262"/>
        <end position="291"/>
    </location>
</feature>
<keyword evidence="4" id="KW-1185">Reference proteome</keyword>
<evidence type="ECO:0000259" key="2">
    <source>
        <dbReference type="PROSITE" id="PS50106"/>
    </source>
</evidence>
<evidence type="ECO:0000313" key="3">
    <source>
        <dbReference type="EMBL" id="CAK9038975.1"/>
    </source>
</evidence>
<dbReference type="Gene3D" id="2.30.42.10">
    <property type="match status" value="1"/>
</dbReference>
<dbReference type="PROSITE" id="PS50106">
    <property type="entry name" value="PDZ"/>
    <property type="match status" value="1"/>
</dbReference>
<name>A0ABP0LL77_9DINO</name>
<evidence type="ECO:0000256" key="1">
    <source>
        <dbReference type="SAM" id="MobiDB-lite"/>
    </source>
</evidence>
<feature type="compositionally biased region" description="Basic and acidic residues" evidence="1">
    <location>
        <begin position="278"/>
        <end position="291"/>
    </location>
</feature>
<comment type="caution">
    <text evidence="3">The sequence shown here is derived from an EMBL/GenBank/DDBJ whole genome shotgun (WGS) entry which is preliminary data.</text>
</comment>
<gene>
    <name evidence="3" type="ORF">CCMP2556_LOCUS21227</name>
</gene>
<dbReference type="EMBL" id="CAXAMN010012780">
    <property type="protein sequence ID" value="CAK9038975.1"/>
    <property type="molecule type" value="Genomic_DNA"/>
</dbReference>
<dbReference type="SUPFAM" id="SSF50156">
    <property type="entry name" value="PDZ domain-like"/>
    <property type="match status" value="1"/>
</dbReference>
<protein>
    <recommendedName>
        <fullName evidence="2">PDZ domain-containing protein</fullName>
    </recommendedName>
</protein>
<evidence type="ECO:0000313" key="4">
    <source>
        <dbReference type="Proteomes" id="UP001642484"/>
    </source>
</evidence>
<reference evidence="3 4" key="1">
    <citation type="submission" date="2024-02" db="EMBL/GenBank/DDBJ databases">
        <authorList>
            <person name="Chen Y."/>
            <person name="Shah S."/>
            <person name="Dougan E. K."/>
            <person name="Thang M."/>
            <person name="Chan C."/>
        </authorList>
    </citation>
    <scope>NUCLEOTIDE SEQUENCE [LARGE SCALE GENOMIC DNA]</scope>
</reference>
<proteinExistence type="predicted"/>
<dbReference type="InterPro" id="IPR036034">
    <property type="entry name" value="PDZ_sf"/>
</dbReference>